<proteinExistence type="predicted"/>
<evidence type="ECO:0000313" key="2">
    <source>
        <dbReference type="Proteomes" id="UP001056120"/>
    </source>
</evidence>
<comment type="caution">
    <text evidence="1">The sequence shown here is derived from an EMBL/GenBank/DDBJ whole genome shotgun (WGS) entry which is preliminary data.</text>
</comment>
<evidence type="ECO:0000313" key="1">
    <source>
        <dbReference type="EMBL" id="KAI3693617.1"/>
    </source>
</evidence>
<keyword evidence="2" id="KW-1185">Reference proteome</keyword>
<protein>
    <submittedName>
        <fullName evidence="1">Uncharacterized protein</fullName>
    </submittedName>
</protein>
<organism evidence="1 2">
    <name type="scientific">Smallanthus sonchifolius</name>
    <dbReference type="NCBI Taxonomy" id="185202"/>
    <lineage>
        <taxon>Eukaryota</taxon>
        <taxon>Viridiplantae</taxon>
        <taxon>Streptophyta</taxon>
        <taxon>Embryophyta</taxon>
        <taxon>Tracheophyta</taxon>
        <taxon>Spermatophyta</taxon>
        <taxon>Magnoliopsida</taxon>
        <taxon>eudicotyledons</taxon>
        <taxon>Gunneridae</taxon>
        <taxon>Pentapetalae</taxon>
        <taxon>asterids</taxon>
        <taxon>campanulids</taxon>
        <taxon>Asterales</taxon>
        <taxon>Asteraceae</taxon>
        <taxon>Asteroideae</taxon>
        <taxon>Heliantheae alliance</taxon>
        <taxon>Millerieae</taxon>
        <taxon>Smallanthus</taxon>
    </lineage>
</organism>
<dbReference type="Proteomes" id="UP001056120">
    <property type="component" value="Linkage Group LG26"/>
</dbReference>
<reference evidence="1 2" key="2">
    <citation type="journal article" date="2022" name="Mol. Ecol. Resour.">
        <title>The genomes of chicory, endive, great burdock and yacon provide insights into Asteraceae paleo-polyploidization history and plant inulin production.</title>
        <authorList>
            <person name="Fan W."/>
            <person name="Wang S."/>
            <person name="Wang H."/>
            <person name="Wang A."/>
            <person name="Jiang F."/>
            <person name="Liu H."/>
            <person name="Zhao H."/>
            <person name="Xu D."/>
            <person name="Zhang Y."/>
        </authorList>
    </citation>
    <scope>NUCLEOTIDE SEQUENCE [LARGE SCALE GENOMIC DNA]</scope>
    <source>
        <strain evidence="2">cv. Yunnan</strain>
        <tissue evidence="1">Leaves</tissue>
    </source>
</reference>
<reference evidence="2" key="1">
    <citation type="journal article" date="2022" name="Mol. Ecol. Resour.">
        <title>The genomes of chicory, endive, great burdock and yacon provide insights into Asteraceae palaeo-polyploidization history and plant inulin production.</title>
        <authorList>
            <person name="Fan W."/>
            <person name="Wang S."/>
            <person name="Wang H."/>
            <person name="Wang A."/>
            <person name="Jiang F."/>
            <person name="Liu H."/>
            <person name="Zhao H."/>
            <person name="Xu D."/>
            <person name="Zhang Y."/>
        </authorList>
    </citation>
    <scope>NUCLEOTIDE SEQUENCE [LARGE SCALE GENOMIC DNA]</scope>
    <source>
        <strain evidence="2">cv. Yunnan</strain>
    </source>
</reference>
<gene>
    <name evidence="1" type="ORF">L1987_76565</name>
</gene>
<dbReference type="EMBL" id="CM042043">
    <property type="protein sequence ID" value="KAI3693617.1"/>
    <property type="molecule type" value="Genomic_DNA"/>
</dbReference>
<sequence>MCSISLTTTSKASNFRFSIPRYINPKICKNLPFPHKQQTKVVVFAADNKLGNWDQIELKFDKLIGENPKFTLAKIKDRKSNPEQDKGKRPKESLAKAQNVILWKAATFGDDDVGTTMSSSLSLKPNLSLHMSKKENKERFSHMVLVRNLEPLMKNSEVETTVNIKEITCQTQKVEQAYGDHKISRTLDSTSETGQVTASNLDQSQESRDIAADPVSELSPDATLQGRPKRLDQPVKEMFGIGGRNTKIANLIPYFSTSENSLLGMLLKDSEDADWKRAQDMIKTTGRGEVELISCSTRGFVVSFGSLIGFLPYRNLATKWKFLAFESWLRSKGLDPATYRKSFGIVVNFDATSVEPEIYEGEISPNMELEDLLAIYDQEKLEYLSTFVGQKIKVNVILADKESRKLIFSVKPKEQEESIQRKRNLMAKLKVGNIVTCCIKKISYFGIFVEIEGVPALIHQTEVSWDATSNPTLSFKIGQVVEAKVHQLDFSLERIYLSLKEIMPDPLTESLEAFIGQNAVLDGTFDTDQPENEWAELELLVKGLQRYEGIESVTKGRFFLSPGLTPAFQVCMASMFKNQYKLLARAGNKVQEVMVQTWLDTEEMKHAILLCHNRIE</sequence>
<accession>A0ACB8Z756</accession>
<name>A0ACB8Z756_9ASTR</name>